<accession>A0A895YFL1</accession>
<keyword evidence="6" id="KW-1185">Reference proteome</keyword>
<dbReference type="PANTHER" id="PTHR30231:SF4">
    <property type="entry name" value="PROTEIN NEN2"/>
    <property type="match status" value="1"/>
</dbReference>
<sequence length="215" mass="23032">MTGTPWYETPLVAVDLEGSGAQDRETEAILEIAAVPITGGQPDMDNAYCTLVNPGRPIPKRPWISPGLTNHTLRDAPTLDAVEPTLAARLNGRYLVGHNIGVDWRVLHRRCPTIQPAGLIDTLRLARNLGTTASNGLAKLVTAYNLTTKIDTLAVGSQPHRALWDTVAAAVLLLPLIHQRWPAPPTLDDLTNLAGLALDSPPTPATRGQPSLFDG</sequence>
<dbReference type="EMBL" id="CP070499">
    <property type="protein sequence ID" value="QSB12970.1"/>
    <property type="molecule type" value="Genomic_DNA"/>
</dbReference>
<keyword evidence="3 5" id="KW-0269">Exonuclease</keyword>
<evidence type="ECO:0000313" key="6">
    <source>
        <dbReference type="Proteomes" id="UP000662857"/>
    </source>
</evidence>
<dbReference type="PANTHER" id="PTHR30231">
    <property type="entry name" value="DNA POLYMERASE III SUBUNIT EPSILON"/>
    <property type="match status" value="1"/>
</dbReference>
<dbReference type="SUPFAM" id="SSF53098">
    <property type="entry name" value="Ribonuclease H-like"/>
    <property type="match status" value="1"/>
</dbReference>
<evidence type="ECO:0000259" key="4">
    <source>
        <dbReference type="SMART" id="SM00479"/>
    </source>
</evidence>
<dbReference type="Pfam" id="PF00929">
    <property type="entry name" value="RNase_T"/>
    <property type="match status" value="1"/>
</dbReference>
<evidence type="ECO:0000256" key="2">
    <source>
        <dbReference type="ARBA" id="ARBA00022801"/>
    </source>
</evidence>
<organism evidence="5 6">
    <name type="scientific">Natronosporangium hydrolyticum</name>
    <dbReference type="NCBI Taxonomy" id="2811111"/>
    <lineage>
        <taxon>Bacteria</taxon>
        <taxon>Bacillati</taxon>
        <taxon>Actinomycetota</taxon>
        <taxon>Actinomycetes</taxon>
        <taxon>Micromonosporales</taxon>
        <taxon>Micromonosporaceae</taxon>
        <taxon>Natronosporangium</taxon>
    </lineage>
</organism>
<evidence type="ECO:0000256" key="3">
    <source>
        <dbReference type="ARBA" id="ARBA00022839"/>
    </source>
</evidence>
<dbReference type="InterPro" id="IPR012337">
    <property type="entry name" value="RNaseH-like_sf"/>
</dbReference>
<dbReference type="AlphaFoldDB" id="A0A895YFL1"/>
<evidence type="ECO:0000313" key="5">
    <source>
        <dbReference type="EMBL" id="QSB12970.1"/>
    </source>
</evidence>
<keyword evidence="2" id="KW-0378">Hydrolase</keyword>
<dbReference type="KEGG" id="nhy:JQS43_15015"/>
<dbReference type="GO" id="GO:0003676">
    <property type="term" value="F:nucleic acid binding"/>
    <property type="evidence" value="ECO:0007669"/>
    <property type="project" value="InterPro"/>
</dbReference>
<feature type="domain" description="Exonuclease" evidence="4">
    <location>
        <begin position="10"/>
        <end position="182"/>
    </location>
</feature>
<dbReference type="InterPro" id="IPR036397">
    <property type="entry name" value="RNaseH_sf"/>
</dbReference>
<dbReference type="GO" id="GO:0008408">
    <property type="term" value="F:3'-5' exonuclease activity"/>
    <property type="evidence" value="ECO:0007669"/>
    <property type="project" value="TreeGrafter"/>
</dbReference>
<reference evidence="5" key="1">
    <citation type="submission" date="2021-02" db="EMBL/GenBank/DDBJ databases">
        <title>Natrosporangium hydrolyticum gen. nov., sp. nov, a haloalkaliphilic actinobacterium from a soda solonchak soil.</title>
        <authorList>
            <person name="Sorokin D.Y."/>
            <person name="Khijniak T.V."/>
            <person name="Zakharycheva A.P."/>
            <person name="Boueva O.V."/>
            <person name="Ariskina E.V."/>
            <person name="Hahnke R.L."/>
            <person name="Bunk B."/>
            <person name="Sproer C."/>
            <person name="Schumann P."/>
            <person name="Evtushenko L.I."/>
            <person name="Kublanov I.V."/>
        </authorList>
    </citation>
    <scope>NUCLEOTIDE SEQUENCE</scope>
    <source>
        <strain evidence="5">DSM 106523</strain>
    </source>
</reference>
<name>A0A895YFL1_9ACTN</name>
<dbReference type="SMART" id="SM00479">
    <property type="entry name" value="EXOIII"/>
    <property type="match status" value="1"/>
</dbReference>
<dbReference type="Gene3D" id="3.30.420.10">
    <property type="entry name" value="Ribonuclease H-like superfamily/Ribonuclease H"/>
    <property type="match status" value="1"/>
</dbReference>
<protein>
    <submittedName>
        <fullName evidence="5">3'-5' exonuclease</fullName>
    </submittedName>
</protein>
<dbReference type="CDD" id="cd06127">
    <property type="entry name" value="DEDDh"/>
    <property type="match status" value="1"/>
</dbReference>
<keyword evidence="1" id="KW-0540">Nuclease</keyword>
<proteinExistence type="predicted"/>
<evidence type="ECO:0000256" key="1">
    <source>
        <dbReference type="ARBA" id="ARBA00022722"/>
    </source>
</evidence>
<dbReference type="InterPro" id="IPR013520">
    <property type="entry name" value="Ribonucl_H"/>
</dbReference>
<gene>
    <name evidence="5" type="ORF">JQS43_15015</name>
</gene>
<dbReference type="RefSeq" id="WP_239675024.1">
    <property type="nucleotide sequence ID" value="NZ_CP070499.1"/>
</dbReference>
<dbReference type="Proteomes" id="UP000662857">
    <property type="component" value="Chromosome"/>
</dbReference>